<evidence type="ECO:0000256" key="1">
    <source>
        <dbReference type="ARBA" id="ARBA00022723"/>
    </source>
</evidence>
<organism evidence="7 8">
    <name type="scientific">Tetrahymena thermophila (strain SB210)</name>
    <dbReference type="NCBI Taxonomy" id="312017"/>
    <lineage>
        <taxon>Eukaryota</taxon>
        <taxon>Sar</taxon>
        <taxon>Alveolata</taxon>
        <taxon>Ciliophora</taxon>
        <taxon>Intramacronucleata</taxon>
        <taxon>Oligohymenophorea</taxon>
        <taxon>Hymenostomatida</taxon>
        <taxon>Tetrahymenina</taxon>
        <taxon>Tetrahymenidae</taxon>
        <taxon>Tetrahymena</taxon>
    </lineage>
</organism>
<dbReference type="SUPFAM" id="SSF57850">
    <property type="entry name" value="RING/U-box"/>
    <property type="match status" value="1"/>
</dbReference>
<dbReference type="GO" id="GO:0061630">
    <property type="term" value="F:ubiquitin protein ligase activity"/>
    <property type="evidence" value="ECO:0007669"/>
    <property type="project" value="InterPro"/>
</dbReference>
<dbReference type="GO" id="GO:0097505">
    <property type="term" value="C:Rad6-Rad18 complex"/>
    <property type="evidence" value="ECO:0007669"/>
    <property type="project" value="TreeGrafter"/>
</dbReference>
<feature type="compositionally biased region" description="Polar residues" evidence="5">
    <location>
        <begin position="256"/>
        <end position="276"/>
    </location>
</feature>
<feature type="domain" description="RING-type" evidence="6">
    <location>
        <begin position="35"/>
        <end position="80"/>
    </location>
</feature>
<dbReference type="CDD" id="cd16525">
    <property type="entry name" value="RING-HC_PCGF"/>
    <property type="match status" value="1"/>
</dbReference>
<sequence>MLEENNKGDFIQQEQDQFLEKKRFPLNLLNSFLVCGICDGYFRFAHTITECGHTFCKICIHDYISKNQNTKNKRKCPSCKGELEIHLSKSIRKDPYKQQMVDFLYPQFAKQEQLIVKRVKELFPLIDLEFLLDEFNYENLNQQQYQRKKKHSDSPKLNLKMVVDKYLNIPFDKFVQDLYEESSFLKMKQILLEKYPDYYKKQADTSNKSDQEENSSSSYEEDSEEKQKDPLQLNGKRKPSVQYEQQVQKKQQTNQSPAQRQIQAPAQNQTQSNQGRAPSPPQNQIQIPPTQVKLKKFPFKTSAPTERALEVFTSKTDRHRYISEKTLKSIQEHDDTLFKFYVNPLTNLEHEYVGLQNILRLQKKSNVQELSLKQVKSFFVKTIKAHTQQKNIDIPTISSNNVNLYFCEQLLCDISTPLKEIYEQVNDSQPFIFDYEIVLDNLEQNSS</sequence>
<keyword evidence="8" id="KW-1185">Reference proteome</keyword>
<evidence type="ECO:0000256" key="2">
    <source>
        <dbReference type="ARBA" id="ARBA00022771"/>
    </source>
</evidence>
<dbReference type="InterPro" id="IPR013083">
    <property type="entry name" value="Znf_RING/FYVE/PHD"/>
</dbReference>
<dbReference type="GeneID" id="7838669"/>
<dbReference type="GO" id="GO:0006301">
    <property type="term" value="P:DNA damage tolerance"/>
    <property type="evidence" value="ECO:0007669"/>
    <property type="project" value="InterPro"/>
</dbReference>
<dbReference type="KEGG" id="tet:TTHERM_00488360"/>
<dbReference type="Proteomes" id="UP000009168">
    <property type="component" value="Unassembled WGS sequence"/>
</dbReference>
<dbReference type="PROSITE" id="PS50089">
    <property type="entry name" value="ZF_RING_2"/>
    <property type="match status" value="1"/>
</dbReference>
<evidence type="ECO:0000313" key="7">
    <source>
        <dbReference type="EMBL" id="EAR96566.1"/>
    </source>
</evidence>
<dbReference type="HOGENOM" id="CLU_613239_0_0_1"/>
<keyword evidence="3" id="KW-0862">Zinc</keyword>
<keyword evidence="2 4" id="KW-0863">Zinc-finger</keyword>
<evidence type="ECO:0000256" key="4">
    <source>
        <dbReference type="PROSITE-ProRule" id="PRU00175"/>
    </source>
</evidence>
<feature type="compositionally biased region" description="Low complexity" evidence="5">
    <location>
        <begin position="241"/>
        <end position="255"/>
    </location>
</feature>
<dbReference type="PROSITE" id="PS00518">
    <property type="entry name" value="ZF_RING_1"/>
    <property type="match status" value="1"/>
</dbReference>
<evidence type="ECO:0000256" key="5">
    <source>
        <dbReference type="SAM" id="MobiDB-lite"/>
    </source>
</evidence>
<evidence type="ECO:0000313" key="8">
    <source>
        <dbReference type="Proteomes" id="UP000009168"/>
    </source>
</evidence>
<dbReference type="GO" id="GO:0003697">
    <property type="term" value="F:single-stranded DNA binding"/>
    <property type="evidence" value="ECO:0007669"/>
    <property type="project" value="InterPro"/>
</dbReference>
<dbReference type="EMBL" id="GG662691">
    <property type="protein sequence ID" value="EAR96566.1"/>
    <property type="molecule type" value="Genomic_DNA"/>
</dbReference>
<dbReference type="RefSeq" id="XP_001016811.1">
    <property type="nucleotide sequence ID" value="XM_001016811.2"/>
</dbReference>
<name>Q23JD8_TETTS</name>
<feature type="compositionally biased region" description="Basic and acidic residues" evidence="5">
    <location>
        <begin position="202"/>
        <end position="211"/>
    </location>
</feature>
<dbReference type="GO" id="GO:0008270">
    <property type="term" value="F:zinc ion binding"/>
    <property type="evidence" value="ECO:0007669"/>
    <property type="project" value="UniProtKB-KW"/>
</dbReference>
<dbReference type="PANTHER" id="PTHR14134">
    <property type="entry name" value="E3 UBIQUITIN-PROTEIN LIGASE RAD18"/>
    <property type="match status" value="1"/>
</dbReference>
<dbReference type="Gene3D" id="3.30.40.10">
    <property type="entry name" value="Zinc/RING finger domain, C3HC4 (zinc finger)"/>
    <property type="match status" value="1"/>
</dbReference>
<evidence type="ECO:0000256" key="3">
    <source>
        <dbReference type="ARBA" id="ARBA00022833"/>
    </source>
</evidence>
<dbReference type="GO" id="GO:0005634">
    <property type="term" value="C:nucleus"/>
    <property type="evidence" value="ECO:0007669"/>
    <property type="project" value="TreeGrafter"/>
</dbReference>
<dbReference type="STRING" id="312017.Q23JD8"/>
<dbReference type="GO" id="GO:0006513">
    <property type="term" value="P:protein monoubiquitination"/>
    <property type="evidence" value="ECO:0007669"/>
    <property type="project" value="InterPro"/>
</dbReference>
<feature type="region of interest" description="Disordered" evidence="5">
    <location>
        <begin position="202"/>
        <end position="289"/>
    </location>
</feature>
<dbReference type="PANTHER" id="PTHR14134:SF2">
    <property type="entry name" value="E3 UBIQUITIN-PROTEIN LIGASE RAD18"/>
    <property type="match status" value="1"/>
</dbReference>
<dbReference type="AlphaFoldDB" id="Q23JD8"/>
<dbReference type="SMART" id="SM00184">
    <property type="entry name" value="RING"/>
    <property type="match status" value="1"/>
</dbReference>
<proteinExistence type="predicted"/>
<dbReference type="InterPro" id="IPR017907">
    <property type="entry name" value="Znf_RING_CS"/>
</dbReference>
<accession>Q23JD8</accession>
<evidence type="ECO:0000259" key="6">
    <source>
        <dbReference type="PROSITE" id="PS50089"/>
    </source>
</evidence>
<dbReference type="eggNOG" id="KOG2660">
    <property type="taxonomic scope" value="Eukaryota"/>
</dbReference>
<dbReference type="InParanoid" id="Q23JD8"/>
<protein>
    <submittedName>
        <fullName evidence="7">DNA-binding protein Mel-18, RING finger protein</fullName>
    </submittedName>
</protein>
<dbReference type="Pfam" id="PF00097">
    <property type="entry name" value="zf-C3HC4"/>
    <property type="match status" value="1"/>
</dbReference>
<dbReference type="InterPro" id="IPR001841">
    <property type="entry name" value="Znf_RING"/>
</dbReference>
<reference evidence="8" key="1">
    <citation type="journal article" date="2006" name="PLoS Biol.">
        <title>Macronuclear genome sequence of the ciliate Tetrahymena thermophila, a model eukaryote.</title>
        <authorList>
            <person name="Eisen J.A."/>
            <person name="Coyne R.S."/>
            <person name="Wu M."/>
            <person name="Wu D."/>
            <person name="Thiagarajan M."/>
            <person name="Wortman J.R."/>
            <person name="Badger J.H."/>
            <person name="Ren Q."/>
            <person name="Amedeo P."/>
            <person name="Jones K.M."/>
            <person name="Tallon L.J."/>
            <person name="Delcher A.L."/>
            <person name="Salzberg S.L."/>
            <person name="Silva J.C."/>
            <person name="Haas B.J."/>
            <person name="Majoros W.H."/>
            <person name="Farzad M."/>
            <person name="Carlton J.M."/>
            <person name="Smith R.K. Jr."/>
            <person name="Garg J."/>
            <person name="Pearlman R.E."/>
            <person name="Karrer K.M."/>
            <person name="Sun L."/>
            <person name="Manning G."/>
            <person name="Elde N.C."/>
            <person name="Turkewitz A.P."/>
            <person name="Asai D.J."/>
            <person name="Wilkes D.E."/>
            <person name="Wang Y."/>
            <person name="Cai H."/>
            <person name="Collins K."/>
            <person name="Stewart B.A."/>
            <person name="Lee S.R."/>
            <person name="Wilamowska K."/>
            <person name="Weinberg Z."/>
            <person name="Ruzzo W.L."/>
            <person name="Wloga D."/>
            <person name="Gaertig J."/>
            <person name="Frankel J."/>
            <person name="Tsao C.-C."/>
            <person name="Gorovsky M.A."/>
            <person name="Keeling P.J."/>
            <person name="Waller R.F."/>
            <person name="Patron N.J."/>
            <person name="Cherry J.M."/>
            <person name="Stover N.A."/>
            <person name="Krieger C.J."/>
            <person name="del Toro C."/>
            <person name="Ryder H.F."/>
            <person name="Williamson S.C."/>
            <person name="Barbeau R.A."/>
            <person name="Hamilton E.P."/>
            <person name="Orias E."/>
        </authorList>
    </citation>
    <scope>NUCLEOTIDE SEQUENCE [LARGE SCALE GENOMIC DNA]</scope>
    <source>
        <strain evidence="8">SB210</strain>
    </source>
</reference>
<keyword evidence="7" id="KW-0238">DNA-binding</keyword>
<keyword evidence="1" id="KW-0479">Metal-binding</keyword>
<dbReference type="OrthoDB" id="1305878at2759"/>
<dbReference type="InterPro" id="IPR039577">
    <property type="entry name" value="Rad18"/>
</dbReference>
<gene>
    <name evidence="7" type="ORF">TTHERM_00488360</name>
</gene>
<dbReference type="InterPro" id="IPR018957">
    <property type="entry name" value="Znf_C3HC4_RING-type"/>
</dbReference>